<gene>
    <name evidence="1" type="ordered locus">SPH_0068</name>
</gene>
<organism evidence="1 2">
    <name type="scientific">Streptococcus pneumoniae (strain Hungary19A-6)</name>
    <dbReference type="NCBI Taxonomy" id="487214"/>
    <lineage>
        <taxon>Bacteria</taxon>
        <taxon>Bacillati</taxon>
        <taxon>Bacillota</taxon>
        <taxon>Bacilli</taxon>
        <taxon>Lactobacillales</taxon>
        <taxon>Streptococcaceae</taxon>
        <taxon>Streptococcus</taxon>
    </lineage>
</organism>
<sequence>MREVIQELLDSSMSTSAISQGAGVPWTTVSDLRKGKTSMDKMALLTAEKTL</sequence>
<reference evidence="2" key="1">
    <citation type="journal article" date="2010" name="Genome Biol.">
        <title>Structure and dynamics of the pan-genome of Streptococcus pneumoniae and closely related species.</title>
        <authorList>
            <person name="Donati C."/>
            <person name="Hiller N.L."/>
            <person name="Tettelin H."/>
            <person name="Muzzi A."/>
            <person name="Croucher N.J."/>
            <person name="Angiuoli S.V."/>
            <person name="Oggioni M."/>
            <person name="Dunning Hotopp J.C."/>
            <person name="Hu F.Z."/>
            <person name="Riley D.R."/>
            <person name="Covacci A."/>
            <person name="Mitchell T.J."/>
            <person name="Bentley S.D."/>
            <person name="Kilian M."/>
            <person name="Ehrlich G.D."/>
            <person name="Rappuoli R."/>
            <person name="Moxon E.R."/>
            <person name="Masignani V."/>
        </authorList>
    </citation>
    <scope>NUCLEOTIDE SEQUENCE [LARGE SCALE GENOMIC DNA]</scope>
    <source>
        <strain evidence="2">Hungary19A-6</strain>
    </source>
</reference>
<protein>
    <recommendedName>
        <fullName evidence="3">DNA-binding protein</fullName>
    </recommendedName>
</protein>
<dbReference type="KEGG" id="spv:SPH_0068"/>
<evidence type="ECO:0000313" key="1">
    <source>
        <dbReference type="EMBL" id="ACA37215.1"/>
    </source>
</evidence>
<dbReference type="AlphaFoldDB" id="B1I7C0"/>
<dbReference type="Proteomes" id="UP000002163">
    <property type="component" value="Chromosome"/>
</dbReference>
<name>B1I7C0_STRPI</name>
<evidence type="ECO:0008006" key="3">
    <source>
        <dbReference type="Google" id="ProtNLM"/>
    </source>
</evidence>
<evidence type="ECO:0000313" key="2">
    <source>
        <dbReference type="Proteomes" id="UP000002163"/>
    </source>
</evidence>
<dbReference type="EMBL" id="CP000936">
    <property type="protein sequence ID" value="ACA37215.1"/>
    <property type="molecule type" value="Genomic_DNA"/>
</dbReference>
<accession>B1I7C0</accession>
<dbReference type="HOGENOM" id="CLU_175620_4_0_9"/>
<proteinExistence type="predicted"/>